<feature type="transmembrane region" description="Helical" evidence="1">
    <location>
        <begin position="7"/>
        <end position="27"/>
    </location>
</feature>
<evidence type="ECO:0000313" key="3">
    <source>
        <dbReference type="Proteomes" id="UP000093366"/>
    </source>
</evidence>
<feature type="transmembrane region" description="Helical" evidence="1">
    <location>
        <begin position="33"/>
        <end position="58"/>
    </location>
</feature>
<dbReference type="AlphaFoldDB" id="A0A1C0TWN8"/>
<protein>
    <submittedName>
        <fullName evidence="2">Uncharacterized protein</fullName>
    </submittedName>
</protein>
<dbReference type="Proteomes" id="UP000093366">
    <property type="component" value="Unassembled WGS sequence"/>
</dbReference>
<evidence type="ECO:0000256" key="1">
    <source>
        <dbReference type="SAM" id="Phobius"/>
    </source>
</evidence>
<proteinExistence type="predicted"/>
<evidence type="ECO:0000313" key="2">
    <source>
        <dbReference type="EMBL" id="OCQ23719.1"/>
    </source>
</evidence>
<sequence length="77" mass="8274">MLSKGPLYGGIGFSAIGALSVPLTDVVPNLQDAIIVLLYRFSSIFMAIVIAVLVMWLLDNLVIKKLFSILSSGYAKS</sequence>
<keyword evidence="1" id="KW-0812">Transmembrane</keyword>
<keyword evidence="1" id="KW-1133">Transmembrane helix</keyword>
<reference evidence="3" key="1">
    <citation type="submission" date="2016-07" db="EMBL/GenBank/DDBJ databases">
        <authorList>
            <person name="Florea S."/>
            <person name="Webb J.S."/>
            <person name="Jaromczyk J."/>
            <person name="Schardl C.L."/>
        </authorList>
    </citation>
    <scope>NUCLEOTIDE SEQUENCE [LARGE SCALE GENOMIC DNA]</scope>
    <source>
        <strain evidence="3">IPB1</strain>
    </source>
</reference>
<dbReference type="EMBL" id="MAUJ01000001">
    <property type="protein sequence ID" value="OCQ23719.1"/>
    <property type="molecule type" value="Genomic_DNA"/>
</dbReference>
<keyword evidence="1" id="KW-0472">Membrane</keyword>
<gene>
    <name evidence="2" type="ORF">A7985_07190</name>
</gene>
<comment type="caution">
    <text evidence="2">The sequence shown here is derived from an EMBL/GenBank/DDBJ whole genome shotgun (WGS) entry which is preliminary data.</text>
</comment>
<name>A0A1C0TWN8_9GAMM</name>
<organism evidence="2 3">
    <name type="scientific">Pseudoalteromonas luteoviolacea</name>
    <dbReference type="NCBI Taxonomy" id="43657"/>
    <lineage>
        <taxon>Bacteria</taxon>
        <taxon>Pseudomonadati</taxon>
        <taxon>Pseudomonadota</taxon>
        <taxon>Gammaproteobacteria</taxon>
        <taxon>Alteromonadales</taxon>
        <taxon>Pseudoalteromonadaceae</taxon>
        <taxon>Pseudoalteromonas</taxon>
    </lineage>
</organism>
<accession>A0A1C0TWN8</accession>